<evidence type="ECO:0000256" key="6">
    <source>
        <dbReference type="ARBA" id="ARBA00023295"/>
    </source>
</evidence>
<keyword evidence="8" id="KW-0624">Polysaccharide degradation</keyword>
<evidence type="ECO:0000313" key="11">
    <source>
        <dbReference type="EMBL" id="ANC32421.1"/>
    </source>
</evidence>
<organism evidence="11 12">
    <name type="scientific">Isoptericola dokdonensis DS-3</name>
    <dbReference type="NCBI Taxonomy" id="1300344"/>
    <lineage>
        <taxon>Bacteria</taxon>
        <taxon>Bacillati</taxon>
        <taxon>Actinomycetota</taxon>
        <taxon>Actinomycetes</taxon>
        <taxon>Micrococcales</taxon>
        <taxon>Promicromonosporaceae</taxon>
        <taxon>Isoptericola</taxon>
    </lineage>
</organism>
<dbReference type="PANTHER" id="PTHR31983">
    <property type="entry name" value="ENDO-1,3(4)-BETA-GLUCANASE 1"/>
    <property type="match status" value="1"/>
</dbReference>
<dbReference type="GO" id="GO:0000272">
    <property type="term" value="P:polysaccharide catabolic process"/>
    <property type="evidence" value="ECO:0007669"/>
    <property type="project" value="UniProtKB-KW"/>
</dbReference>
<gene>
    <name evidence="11" type="ORF">I598_2903</name>
</gene>
<evidence type="ECO:0000256" key="9">
    <source>
        <dbReference type="SAM" id="SignalP"/>
    </source>
</evidence>
<dbReference type="STRING" id="1300344.I598_2903"/>
<name>A0A168FSL9_9MICO</name>
<keyword evidence="5" id="KW-0119">Carbohydrate metabolism</keyword>
<keyword evidence="12" id="KW-1185">Reference proteome</keyword>
<dbReference type="EC" id="3.2.1.39" evidence="3"/>
<dbReference type="InterPro" id="IPR040720">
    <property type="entry name" value="GH81_C"/>
</dbReference>
<dbReference type="InterPro" id="IPR005200">
    <property type="entry name" value="Endo-beta-glucanase"/>
</dbReference>
<evidence type="ECO:0000256" key="2">
    <source>
        <dbReference type="ARBA" id="ARBA00010730"/>
    </source>
</evidence>
<evidence type="ECO:0000256" key="1">
    <source>
        <dbReference type="ARBA" id="ARBA00000382"/>
    </source>
</evidence>
<feature type="signal peptide" evidence="9">
    <location>
        <begin position="1"/>
        <end position="24"/>
    </location>
</feature>
<evidence type="ECO:0000256" key="5">
    <source>
        <dbReference type="ARBA" id="ARBA00023277"/>
    </source>
</evidence>
<keyword evidence="4 11" id="KW-0378">Hydrolase</keyword>
<keyword evidence="9" id="KW-0732">Signal</keyword>
<proteinExistence type="inferred from homology"/>
<dbReference type="OrthoDB" id="5480482at2"/>
<dbReference type="PROSITE" id="PS51257">
    <property type="entry name" value="PROKAR_LIPOPROTEIN"/>
    <property type="match status" value="1"/>
</dbReference>
<feature type="domain" description="Glycosyl hydrolase family 81 C-terminal" evidence="10">
    <location>
        <begin position="344"/>
        <end position="691"/>
    </location>
</feature>
<dbReference type="PATRIC" id="fig|1300344.3.peg.2922"/>
<evidence type="ECO:0000256" key="8">
    <source>
        <dbReference type="ARBA" id="ARBA00023326"/>
    </source>
</evidence>
<comment type="similarity">
    <text evidence="2">Belongs to the glycosyl hydrolase 81 family.</text>
</comment>
<keyword evidence="6" id="KW-0326">Glycosidase</keyword>
<dbReference type="GO" id="GO:0052861">
    <property type="term" value="F:endo-1,3(4)-beta-glucanase activity"/>
    <property type="evidence" value="ECO:0007669"/>
    <property type="project" value="InterPro"/>
</dbReference>
<dbReference type="EMBL" id="CP014209">
    <property type="protein sequence ID" value="ANC32421.1"/>
    <property type="molecule type" value="Genomic_DNA"/>
</dbReference>
<reference evidence="11 12" key="1">
    <citation type="submission" date="2016-01" db="EMBL/GenBank/DDBJ databases">
        <title>Complete genome sequence of a soil Actinobacterium, Isoptericola dokdonensis DS-3.</title>
        <authorList>
            <person name="Kwon S.-K."/>
            <person name="Kim J.F."/>
        </authorList>
    </citation>
    <scope>NUCLEOTIDE SEQUENCE [LARGE SCALE GENOMIC DNA]</scope>
    <source>
        <strain evidence="11 12">DS-3</strain>
    </source>
</reference>
<feature type="chain" id="PRO_5007896880" description="glucan endo-1,3-beta-D-glucosidase" evidence="9">
    <location>
        <begin position="25"/>
        <end position="698"/>
    </location>
</feature>
<comment type="catalytic activity">
    <reaction evidence="1">
        <text>Hydrolysis of (1-&gt;3)-beta-D-glucosidic linkages in (1-&gt;3)-beta-D-glucans.</text>
        <dbReference type="EC" id="3.2.1.39"/>
    </reaction>
</comment>
<evidence type="ECO:0000259" key="10">
    <source>
        <dbReference type="Pfam" id="PF17652"/>
    </source>
</evidence>
<keyword evidence="7" id="KW-0961">Cell wall biogenesis/degradation</keyword>
<evidence type="ECO:0000256" key="3">
    <source>
        <dbReference type="ARBA" id="ARBA00012780"/>
    </source>
</evidence>
<accession>A0A168FSL9</accession>
<dbReference type="AlphaFoldDB" id="A0A168FSL9"/>
<evidence type="ECO:0000256" key="4">
    <source>
        <dbReference type="ARBA" id="ARBA00022801"/>
    </source>
</evidence>
<sequence>MRRPLAAGAAVVLTLLTACTTTDAVTAPVPAASGVAVADAQAPDVDPASLPAADTPAVPLRLAEGLAPPTNRWFSGLVFGDTPQPVFPLPVSMGLTASGFAYGLPEVSADGTLVMGGHAPQVQADLREPVTGVVSGYDAATVAVDLVAGDDAVFGTLHLTRGSPVVAYTAGRDHDLDLNQPFAAADGLPDDVAAAQVAGRTHVLVGADGLDVGEVLADGGTSLALAAGDTVSWLVAPDGGEDVLGDLVEAVRDPVVSAEVGYTTAADEVTTSVTYVTAGGGDAVVVRFPHQAGAADDATCDLGTYATVLGTASVCVASTLGWTAPAREPAAAPDLSGLDGGLRDEIADQVGADVEASLAEVRPADTYFGGKALARDANLWLLARELGLDDAAAELHESLVTDLRTWTEPDGCTTRPERCFTFDESLRSVVGQAPSFGSDEGNDHHFHYGYFLYAAGVLAAEDPALGDEVAPVVDLLAADVAAAAAVPVEGGAPLPALRVFDVVMSHSWASGPSPFADGNNQESSSEAVNAWNGLALWADARGDEALAGQARWLLSAEAAAARAYWTDFDTTDPVVEGLEASVTSLVWDGKRERATWFSAEPSAALGILVLPVTGVSTYLGGDQDRVRANLVEALGTDDLWADPAAWDVMFGDQLLSYAALLGPDDAASALEVARDLPDERIDDGSTRSWLLAWLGSQA</sequence>
<evidence type="ECO:0000313" key="12">
    <source>
        <dbReference type="Proteomes" id="UP000076794"/>
    </source>
</evidence>
<protein>
    <recommendedName>
        <fullName evidence="3">glucan endo-1,3-beta-D-glucosidase</fullName>
        <ecNumber evidence="3">3.2.1.39</ecNumber>
    </recommendedName>
</protein>
<dbReference type="RefSeq" id="WP_068203586.1">
    <property type="nucleotide sequence ID" value="NZ_CP014209.1"/>
</dbReference>
<dbReference type="Pfam" id="PF17652">
    <property type="entry name" value="Glyco_hydro81C"/>
    <property type="match status" value="1"/>
</dbReference>
<dbReference type="PROSITE" id="PS52008">
    <property type="entry name" value="GH81"/>
    <property type="match status" value="1"/>
</dbReference>
<dbReference type="Proteomes" id="UP000076794">
    <property type="component" value="Chromosome"/>
</dbReference>
<dbReference type="GO" id="GO:0042973">
    <property type="term" value="F:glucan endo-1,3-beta-D-glucosidase activity"/>
    <property type="evidence" value="ECO:0007669"/>
    <property type="project" value="UniProtKB-EC"/>
</dbReference>
<dbReference type="GO" id="GO:0071555">
    <property type="term" value="P:cell wall organization"/>
    <property type="evidence" value="ECO:0007669"/>
    <property type="project" value="UniProtKB-KW"/>
</dbReference>
<dbReference type="PANTHER" id="PTHR31983:SF0">
    <property type="entry name" value="GLUCAN ENDO-1,3-BETA-D-GLUCOSIDASE 2"/>
    <property type="match status" value="1"/>
</dbReference>
<evidence type="ECO:0000256" key="7">
    <source>
        <dbReference type="ARBA" id="ARBA00023316"/>
    </source>
</evidence>
<dbReference type="KEGG" id="ido:I598_2903"/>